<evidence type="ECO:0000259" key="2">
    <source>
        <dbReference type="Pfam" id="PF00254"/>
    </source>
</evidence>
<proteinExistence type="evidence at protein level"/>
<feature type="region of interest" description="Disordered" evidence="1">
    <location>
        <begin position="26"/>
        <end position="52"/>
    </location>
</feature>
<dbReference type="EMBL" id="QBIY01001340">
    <property type="protein sequence ID" value="RXN39435.1"/>
    <property type="molecule type" value="Genomic_DNA"/>
</dbReference>
<keyword evidence="4" id="KW-1185">Reference proteome</keyword>
<dbReference type="InterPro" id="IPR043368">
    <property type="entry name" value="FKBP3"/>
</dbReference>
<dbReference type="InterPro" id="IPR001179">
    <property type="entry name" value="PPIase_FKBP_dom"/>
</dbReference>
<dbReference type="AlphaFoldDB" id="A0A498P596"/>
<feature type="compositionally biased region" description="Basic and acidic residues" evidence="1">
    <location>
        <begin position="27"/>
        <end position="36"/>
    </location>
</feature>
<evidence type="ECO:0007829" key="5">
    <source>
        <dbReference type="PeptideAtlas" id="A0A498P596"/>
    </source>
</evidence>
<dbReference type="GO" id="GO:0003755">
    <property type="term" value="F:peptidyl-prolyl cis-trans isomerase activity"/>
    <property type="evidence" value="ECO:0007669"/>
    <property type="project" value="InterPro"/>
</dbReference>
<feature type="domain" description="PPIase FKBP-type" evidence="2">
    <location>
        <begin position="56"/>
        <end position="81"/>
    </location>
</feature>
<name>A0A498P596_LABRO</name>
<organism evidence="3 4">
    <name type="scientific">Labeo rohita</name>
    <name type="common">Indian major carp</name>
    <name type="synonym">Cyprinus rohita</name>
    <dbReference type="NCBI Taxonomy" id="84645"/>
    <lineage>
        <taxon>Eukaryota</taxon>
        <taxon>Metazoa</taxon>
        <taxon>Chordata</taxon>
        <taxon>Craniata</taxon>
        <taxon>Vertebrata</taxon>
        <taxon>Euteleostomi</taxon>
        <taxon>Actinopterygii</taxon>
        <taxon>Neopterygii</taxon>
        <taxon>Teleostei</taxon>
        <taxon>Ostariophysi</taxon>
        <taxon>Cypriniformes</taxon>
        <taxon>Cyprinidae</taxon>
        <taxon>Labeoninae</taxon>
        <taxon>Labeonini</taxon>
        <taxon>Labeo</taxon>
    </lineage>
</organism>
<dbReference type="PANTHER" id="PTHR46493">
    <property type="entry name" value="PEPTIDYL-PROLYL CIS-TRANS ISOMERASE FKBP3"/>
    <property type="match status" value="1"/>
</dbReference>
<gene>
    <name evidence="3" type="ORF">ROHU_000184</name>
</gene>
<dbReference type="PANTHER" id="PTHR46493:SF1">
    <property type="entry name" value="PEPTIDYL-PROLYL CIS-TRANS ISOMERASE FKBP3"/>
    <property type="match status" value="1"/>
</dbReference>
<keyword evidence="3" id="KW-0413">Isomerase</keyword>
<protein>
    <submittedName>
        <fullName evidence="3">Peptidyl-prolyl cis-trans isomerase FKBP3</fullName>
    </submittedName>
</protein>
<comment type="caution">
    <text evidence="3">The sequence shown here is derived from an EMBL/GenBank/DDBJ whole genome shotgun (WGS) entry which is preliminary data.</text>
</comment>
<reference evidence="3 4" key="1">
    <citation type="submission" date="2018-03" db="EMBL/GenBank/DDBJ databases">
        <title>Draft genome sequence of Rohu Carp (Labeo rohita).</title>
        <authorList>
            <person name="Das P."/>
            <person name="Kushwaha B."/>
            <person name="Joshi C.G."/>
            <person name="Kumar D."/>
            <person name="Nagpure N.S."/>
            <person name="Sahoo L."/>
            <person name="Das S.P."/>
            <person name="Bit A."/>
            <person name="Patnaik S."/>
            <person name="Meher P.K."/>
            <person name="Jayasankar P."/>
            <person name="Koringa P.G."/>
            <person name="Patel N.V."/>
            <person name="Hinsu A.T."/>
            <person name="Kumar R."/>
            <person name="Pandey M."/>
            <person name="Agarwal S."/>
            <person name="Srivastava S."/>
            <person name="Singh M."/>
            <person name="Iquebal M.A."/>
            <person name="Jaiswal S."/>
            <person name="Angadi U.B."/>
            <person name="Kumar N."/>
            <person name="Raza M."/>
            <person name="Shah T.M."/>
            <person name="Rai A."/>
            <person name="Jena J.K."/>
        </authorList>
    </citation>
    <scope>NUCLEOTIDE SEQUENCE [LARGE SCALE GENOMIC DNA]</scope>
    <source>
        <strain evidence="3">DASCIFA01</strain>
        <tissue evidence="3">Testis</tissue>
    </source>
</reference>
<dbReference type="SUPFAM" id="SSF54534">
    <property type="entry name" value="FKBP-like"/>
    <property type="match status" value="1"/>
</dbReference>
<sequence length="88" mass="9743">MVCLCQRFKGTDVDVVTEQVQAAKISDAPKEAKTEQQDEGPPKFTKSILKKGDKTNFPRKGDTVSCWYTGTLKDGTVFDTNIPACETR</sequence>
<keyword evidence="5" id="KW-1267">Proteomics identification</keyword>
<dbReference type="Proteomes" id="UP000290572">
    <property type="component" value="Unassembled WGS sequence"/>
</dbReference>
<dbReference type="STRING" id="84645.A0A498P596"/>
<evidence type="ECO:0000313" key="3">
    <source>
        <dbReference type="EMBL" id="RXN39435.1"/>
    </source>
</evidence>
<dbReference type="Gene3D" id="3.10.50.40">
    <property type="match status" value="1"/>
</dbReference>
<evidence type="ECO:0000313" key="4">
    <source>
        <dbReference type="Proteomes" id="UP000290572"/>
    </source>
</evidence>
<accession>A0A498P596</accession>
<dbReference type="InterPro" id="IPR046357">
    <property type="entry name" value="PPIase_dom_sf"/>
</dbReference>
<dbReference type="Pfam" id="PF00254">
    <property type="entry name" value="FKBP_C"/>
    <property type="match status" value="1"/>
</dbReference>
<evidence type="ECO:0000256" key="1">
    <source>
        <dbReference type="SAM" id="MobiDB-lite"/>
    </source>
</evidence>